<evidence type="ECO:0000256" key="3">
    <source>
        <dbReference type="ARBA" id="ARBA00022490"/>
    </source>
</evidence>
<dbReference type="PANTHER" id="PTHR30478:SF0">
    <property type="entry name" value="BETA SLIDING CLAMP"/>
    <property type="match status" value="1"/>
</dbReference>
<evidence type="ECO:0000313" key="10">
    <source>
        <dbReference type="EMBL" id="WDV09252.1"/>
    </source>
</evidence>
<keyword evidence="8" id="KW-0238">DNA-binding</keyword>
<evidence type="ECO:0000256" key="2">
    <source>
        <dbReference type="ARBA" id="ARBA00010752"/>
    </source>
</evidence>
<dbReference type="KEGG" id="liu:OU989_23475"/>
<dbReference type="GO" id="GO:0003887">
    <property type="term" value="F:DNA-directed DNA polymerase activity"/>
    <property type="evidence" value="ECO:0007669"/>
    <property type="project" value="UniProtKB-KW"/>
</dbReference>
<keyword evidence="7" id="KW-0239">DNA-directed DNA polymerase</keyword>
<keyword evidence="10" id="KW-0614">Plasmid</keyword>
<evidence type="ECO:0000313" key="11">
    <source>
        <dbReference type="Proteomes" id="UP001219585"/>
    </source>
</evidence>
<dbReference type="EMBL" id="CP113528">
    <property type="protein sequence ID" value="WDV09252.1"/>
    <property type="molecule type" value="Genomic_DNA"/>
</dbReference>
<protein>
    <recommendedName>
        <fullName evidence="9">DNA polymerase III beta sliding clamp central domain-containing protein</fullName>
    </recommendedName>
</protein>
<dbReference type="GO" id="GO:0009360">
    <property type="term" value="C:DNA polymerase III complex"/>
    <property type="evidence" value="ECO:0007669"/>
    <property type="project" value="InterPro"/>
</dbReference>
<keyword evidence="4" id="KW-0808">Transferase</keyword>
<dbReference type="PANTHER" id="PTHR30478">
    <property type="entry name" value="DNA POLYMERASE III SUBUNIT BETA"/>
    <property type="match status" value="1"/>
</dbReference>
<proteinExistence type="inferred from homology"/>
<evidence type="ECO:0000256" key="4">
    <source>
        <dbReference type="ARBA" id="ARBA00022679"/>
    </source>
</evidence>
<evidence type="ECO:0000256" key="7">
    <source>
        <dbReference type="ARBA" id="ARBA00022932"/>
    </source>
</evidence>
<dbReference type="InterPro" id="IPR046938">
    <property type="entry name" value="DNA_clamp_sf"/>
</dbReference>
<evidence type="ECO:0000256" key="1">
    <source>
        <dbReference type="ARBA" id="ARBA00004496"/>
    </source>
</evidence>
<dbReference type="InterPro" id="IPR001001">
    <property type="entry name" value="DNA_polIII_beta"/>
</dbReference>
<dbReference type="GO" id="GO:0006271">
    <property type="term" value="P:DNA strand elongation involved in DNA replication"/>
    <property type="evidence" value="ECO:0007669"/>
    <property type="project" value="TreeGrafter"/>
</dbReference>
<dbReference type="GO" id="GO:0008408">
    <property type="term" value="F:3'-5' exonuclease activity"/>
    <property type="evidence" value="ECO:0007669"/>
    <property type="project" value="InterPro"/>
</dbReference>
<dbReference type="Pfam" id="PF02767">
    <property type="entry name" value="DNA_pol3_beta_2"/>
    <property type="match status" value="1"/>
</dbReference>
<keyword evidence="5" id="KW-0548">Nucleotidyltransferase</keyword>
<dbReference type="Proteomes" id="UP001219585">
    <property type="component" value="Plasmid unnamed"/>
</dbReference>
<comment type="subcellular location">
    <subcellularLocation>
        <location evidence="1">Cytoplasm</location>
    </subcellularLocation>
</comment>
<organism evidence="10 11">
    <name type="scientific">Lysinibacillus irui</name>
    <dbReference type="NCBI Taxonomy" id="2998077"/>
    <lineage>
        <taxon>Bacteria</taxon>
        <taxon>Bacillati</taxon>
        <taxon>Bacillota</taxon>
        <taxon>Bacilli</taxon>
        <taxon>Bacillales</taxon>
        <taxon>Bacillaceae</taxon>
        <taxon>Lysinibacillus</taxon>
    </lineage>
</organism>
<evidence type="ECO:0000256" key="8">
    <source>
        <dbReference type="ARBA" id="ARBA00023125"/>
    </source>
</evidence>
<geneLocation type="plasmid" evidence="10 11">
    <name>unnamed</name>
</geneLocation>
<evidence type="ECO:0000256" key="5">
    <source>
        <dbReference type="ARBA" id="ARBA00022695"/>
    </source>
</evidence>
<feature type="domain" description="DNA polymerase III beta sliding clamp central" evidence="9">
    <location>
        <begin position="154"/>
        <end position="246"/>
    </location>
</feature>
<sequence length="373" mass="41240">MFKINVERLQNEVGNIVTAAKRSRLQQSYIFVSASKEKGTVSFSFSGEVLSVVKTIETEVTEDLSFATSVLEFQLKVSSLPDEVEITVALNPKGQLFLKWGNGSGIILLTVDEERIELNSPETIKSISFPQGKWNYFTLNFATFCALPNSKAADKSPTCAGVNFSKSEAGTVVQATNSVKAIKSIEEMDWFDVALTIPRDTFFAITEIVPSNEIITVSLDQTKTKIIIEGSSVFAISRLLDGNFPNTEKLFCDKNSSIVWRADRMELLETTRRVKKLGGQTPIMSVFKKDTKHYAVLKDILTEKIGAVIDSEKEEGFVVNPNNLEAALTVLRTEEVLLAFTQKAAPITLLSGDDDESENSRSNLKVMIAQVKQ</sequence>
<dbReference type="AlphaFoldDB" id="A0AAJ5UY98"/>
<evidence type="ECO:0000259" key="9">
    <source>
        <dbReference type="Pfam" id="PF02767"/>
    </source>
</evidence>
<name>A0AAJ5UY98_9BACI</name>
<dbReference type="RefSeq" id="WP_274797472.1">
    <property type="nucleotide sequence ID" value="NZ_CP113528.1"/>
</dbReference>
<dbReference type="SMART" id="SM00480">
    <property type="entry name" value="POL3Bc"/>
    <property type="match status" value="1"/>
</dbReference>
<keyword evidence="3" id="KW-0963">Cytoplasm</keyword>
<accession>A0AAJ5UY98</accession>
<gene>
    <name evidence="10" type="ORF">OU989_23475</name>
</gene>
<dbReference type="GO" id="GO:0005737">
    <property type="term" value="C:cytoplasm"/>
    <property type="evidence" value="ECO:0007669"/>
    <property type="project" value="UniProtKB-SubCell"/>
</dbReference>
<dbReference type="InterPro" id="IPR022637">
    <property type="entry name" value="DNA_polIII_beta_cen"/>
</dbReference>
<dbReference type="Gene3D" id="3.10.150.10">
    <property type="entry name" value="DNA Polymerase III, subunit A, domain 2"/>
    <property type="match status" value="2"/>
</dbReference>
<evidence type="ECO:0000256" key="6">
    <source>
        <dbReference type="ARBA" id="ARBA00022705"/>
    </source>
</evidence>
<comment type="similarity">
    <text evidence="2">Belongs to the beta sliding clamp family.</text>
</comment>
<keyword evidence="6" id="KW-0235">DNA replication</keyword>
<reference evidence="10" key="1">
    <citation type="submission" date="2022-11" db="EMBL/GenBank/DDBJ databases">
        <title>Lysinibacillus irui.</title>
        <authorList>
            <person name="Akintayo S.O."/>
        </authorList>
    </citation>
    <scope>NUCLEOTIDE SEQUENCE</scope>
    <source>
        <strain evidence="10">IRB4-01</strain>
        <plasmid evidence="10">unnamed</plasmid>
    </source>
</reference>
<dbReference type="GO" id="GO:0003677">
    <property type="term" value="F:DNA binding"/>
    <property type="evidence" value="ECO:0007669"/>
    <property type="project" value="UniProtKB-KW"/>
</dbReference>
<dbReference type="SUPFAM" id="SSF55979">
    <property type="entry name" value="DNA clamp"/>
    <property type="match status" value="1"/>
</dbReference>